<name>A0AB34L3W1_PARDI</name>
<comment type="caution">
    <text evidence="1">The sequence shown here is derived from an EMBL/GenBank/DDBJ whole genome shotgun (WGS) entry which is preliminary data.</text>
</comment>
<proteinExistence type="predicted"/>
<dbReference type="EMBL" id="JNHK01000094">
    <property type="protein sequence ID" value="KDS35407.1"/>
    <property type="molecule type" value="Genomic_DNA"/>
</dbReference>
<sequence length="330" mass="38775">MYSITDIEKAGQLNDDLFVSTVFGDIMRRAVANDSKDPISEHEKDFFSEGLLTSIEKVGKLEDYSCCANYKFKKTYLIYYADLSGESEYYALKRGRGEVRLSKGEIKRDLQFLSGVAQEWLSIVNITNHSEELLQYIAKETRDTLKLLEKSKPNPIFNKRMKKYNINRMNIILRSKYFYCMALLIFEKYANGDFVSRLNNNDIEFNKYSLVHILSRHYSQTTSKNFDKSYHIEDFNPECLNLQLKDIIERIDKSGLYANESIENINFQFKGITYAIWIHKKTKGVAGKGNVEYYRIETFYPIEDAEEKRKLYTNYELKNIDSDLQIFVHK</sequence>
<dbReference type="RefSeq" id="WP_036618175.1">
    <property type="nucleotide sequence ID" value="NZ_JNHK01000094.1"/>
</dbReference>
<evidence type="ECO:0000313" key="1">
    <source>
        <dbReference type="EMBL" id="KDS35407.1"/>
    </source>
</evidence>
<accession>A0AB34L3W1</accession>
<protein>
    <submittedName>
        <fullName evidence="1">Uncharacterized protein</fullName>
    </submittedName>
</protein>
<organism evidence="1 2">
    <name type="scientific">Parabacteroides distasonis str. 3776 D15 i</name>
    <dbReference type="NCBI Taxonomy" id="1339342"/>
    <lineage>
        <taxon>Bacteria</taxon>
        <taxon>Pseudomonadati</taxon>
        <taxon>Bacteroidota</taxon>
        <taxon>Bacteroidia</taxon>
        <taxon>Bacteroidales</taxon>
        <taxon>Tannerellaceae</taxon>
        <taxon>Parabacteroides</taxon>
    </lineage>
</organism>
<evidence type="ECO:0000313" key="2">
    <source>
        <dbReference type="Proteomes" id="UP000027850"/>
    </source>
</evidence>
<gene>
    <name evidence="1" type="ORF">M091_2127</name>
</gene>
<dbReference type="AlphaFoldDB" id="A0AB34L3W1"/>
<dbReference type="Proteomes" id="UP000027850">
    <property type="component" value="Unassembled WGS sequence"/>
</dbReference>
<reference evidence="1 2" key="1">
    <citation type="submission" date="2014-04" db="EMBL/GenBank/DDBJ databases">
        <authorList>
            <person name="Sears C."/>
            <person name="Carroll K."/>
            <person name="Sack B.R."/>
            <person name="Qadri F."/>
            <person name="Myers L.L."/>
            <person name="Chung G.-T."/>
            <person name="Escheverria P."/>
            <person name="Fraser C.M."/>
            <person name="Sadzewicz L."/>
            <person name="Shefchek K.A."/>
            <person name="Tallon L."/>
            <person name="Das S.P."/>
            <person name="Daugherty S."/>
            <person name="Mongodin E.F."/>
        </authorList>
    </citation>
    <scope>NUCLEOTIDE SEQUENCE [LARGE SCALE GENOMIC DNA]</scope>
    <source>
        <strain evidence="1 2">3776 D15 i</strain>
    </source>
</reference>